<dbReference type="InterPro" id="IPR016187">
    <property type="entry name" value="CTDL_fold"/>
</dbReference>
<dbReference type="EMBL" id="FWXH01000015">
    <property type="protein sequence ID" value="SMC27007.1"/>
    <property type="molecule type" value="Genomic_DNA"/>
</dbReference>
<dbReference type="Gene3D" id="3.90.1580.10">
    <property type="entry name" value="paralog of FGE (formylglycine-generating enzyme)"/>
    <property type="match status" value="1"/>
</dbReference>
<name>A0A1W1XSZ2_9CLOT</name>
<dbReference type="AlphaFoldDB" id="A0A1W1XSZ2"/>
<dbReference type="PANTHER" id="PTHR23150:SF19">
    <property type="entry name" value="FORMYLGLYCINE-GENERATING ENZYME"/>
    <property type="match status" value="1"/>
</dbReference>
<evidence type="ECO:0000259" key="1">
    <source>
        <dbReference type="Pfam" id="PF03781"/>
    </source>
</evidence>
<dbReference type="Pfam" id="PF03781">
    <property type="entry name" value="FGE-sulfatase"/>
    <property type="match status" value="1"/>
</dbReference>
<proteinExistence type="predicted"/>
<dbReference type="PANTHER" id="PTHR23150">
    <property type="entry name" value="SULFATASE MODIFYING FACTOR 1, 2"/>
    <property type="match status" value="1"/>
</dbReference>
<dbReference type="STRING" id="1121291.SAMN02745134_03020"/>
<dbReference type="InterPro" id="IPR051043">
    <property type="entry name" value="Sulfatase_Mod_Factor_Kinase"/>
</dbReference>
<dbReference type="RefSeq" id="WP_084116876.1">
    <property type="nucleotide sequence ID" value="NZ_FWXH01000015.1"/>
</dbReference>
<gene>
    <name evidence="2" type="ORF">SAMN02745134_03020</name>
</gene>
<evidence type="ECO:0000313" key="3">
    <source>
        <dbReference type="Proteomes" id="UP000192468"/>
    </source>
</evidence>
<evidence type="ECO:0000313" key="2">
    <source>
        <dbReference type="EMBL" id="SMC27007.1"/>
    </source>
</evidence>
<accession>A0A1W1XSZ2</accession>
<keyword evidence="3" id="KW-1185">Reference proteome</keyword>
<protein>
    <submittedName>
        <fullName evidence="2">Formylglycine-generating enzyme, required for sulfatase activity, contains SUMF1/FGE domain</fullName>
    </submittedName>
</protein>
<feature type="domain" description="Sulfatase-modifying factor enzyme-like" evidence="1">
    <location>
        <begin position="44"/>
        <end position="299"/>
    </location>
</feature>
<sequence>MKSIIQVNNEEKLPEGLRLAGRKVPAADGKQVPLYLFRLPDGSNMEMVAVTAGDFVMGTDDSDAPDWEKPKHIHPMKYSYWIGRNDVTRGQFKAFCSATGRAEPEKVYFDDELVGNTDCHPVIMVSWDDAKAYCTWAGLVLPSEAEWEKAARGIDGRKYPWGDVWDPKKTNFLDASCPGDKIMMGNGKTLDEHMAAFGGRDLEYNDGFPYTSPVGSFMAGASPYGALDMAGNVFQWVEDWWDEEGFPRSIRGDFSSPQSGSWRVDRGSSWGNPGVLACRTTMRYGYAPSDRNEHLSFRVLLRSVL</sequence>
<dbReference type="OrthoDB" id="9768004at2"/>
<dbReference type="Proteomes" id="UP000192468">
    <property type="component" value="Unassembled WGS sequence"/>
</dbReference>
<dbReference type="GO" id="GO:0120147">
    <property type="term" value="F:formylglycine-generating oxidase activity"/>
    <property type="evidence" value="ECO:0007669"/>
    <property type="project" value="TreeGrafter"/>
</dbReference>
<dbReference type="SUPFAM" id="SSF56436">
    <property type="entry name" value="C-type lectin-like"/>
    <property type="match status" value="1"/>
</dbReference>
<dbReference type="InterPro" id="IPR005532">
    <property type="entry name" value="SUMF_dom"/>
</dbReference>
<dbReference type="InterPro" id="IPR042095">
    <property type="entry name" value="SUMF_sf"/>
</dbReference>
<reference evidence="2 3" key="1">
    <citation type="submission" date="2017-04" db="EMBL/GenBank/DDBJ databases">
        <authorList>
            <person name="Afonso C.L."/>
            <person name="Miller P.J."/>
            <person name="Scott M.A."/>
            <person name="Spackman E."/>
            <person name="Goraichik I."/>
            <person name="Dimitrov K.M."/>
            <person name="Suarez D.L."/>
            <person name="Swayne D.E."/>
        </authorList>
    </citation>
    <scope>NUCLEOTIDE SEQUENCE [LARGE SCALE GENOMIC DNA]</scope>
    <source>
        <strain evidence="2 3">DSM 12555</strain>
    </source>
</reference>
<organism evidence="2 3">
    <name type="scientific">Clostridium acidisoli DSM 12555</name>
    <dbReference type="NCBI Taxonomy" id="1121291"/>
    <lineage>
        <taxon>Bacteria</taxon>
        <taxon>Bacillati</taxon>
        <taxon>Bacillota</taxon>
        <taxon>Clostridia</taxon>
        <taxon>Eubacteriales</taxon>
        <taxon>Clostridiaceae</taxon>
        <taxon>Clostridium</taxon>
    </lineage>
</organism>